<dbReference type="Proteomes" id="UP000662904">
    <property type="component" value="Chromosome"/>
</dbReference>
<dbReference type="PROSITE" id="PS51849">
    <property type="entry name" value="RSGI_N"/>
    <property type="match status" value="1"/>
</dbReference>
<keyword evidence="10" id="KW-1185">Reference proteome</keyword>
<keyword evidence="5 7" id="KW-0472">Membrane</keyword>
<dbReference type="KEGG" id="kme:H0A61_01582"/>
<comment type="subcellular location">
    <subcellularLocation>
        <location evidence="1">Cell membrane</location>
        <topology evidence="1">Single-pass membrane protein</topology>
    </subcellularLocation>
</comment>
<evidence type="ECO:0000256" key="7">
    <source>
        <dbReference type="SAM" id="Phobius"/>
    </source>
</evidence>
<dbReference type="Pfam" id="PF12791">
    <property type="entry name" value="RsgI_N"/>
    <property type="match status" value="1"/>
</dbReference>
<feature type="compositionally biased region" description="Basic and acidic residues" evidence="6">
    <location>
        <begin position="254"/>
        <end position="300"/>
    </location>
</feature>
<feature type="compositionally biased region" description="Low complexity" evidence="6">
    <location>
        <begin position="307"/>
        <end position="316"/>
    </location>
</feature>
<name>A0A8A0RLV0_9FIRM</name>
<feature type="transmembrane region" description="Helical" evidence="7">
    <location>
        <begin position="55"/>
        <end position="74"/>
    </location>
</feature>
<dbReference type="AlphaFoldDB" id="A0A8A0RLV0"/>
<evidence type="ECO:0000256" key="4">
    <source>
        <dbReference type="ARBA" id="ARBA00022989"/>
    </source>
</evidence>
<keyword evidence="4 7" id="KW-1133">Transmembrane helix</keyword>
<evidence type="ECO:0000256" key="3">
    <source>
        <dbReference type="ARBA" id="ARBA00022692"/>
    </source>
</evidence>
<feature type="compositionally biased region" description="Basic and acidic residues" evidence="6">
    <location>
        <begin position="346"/>
        <end position="392"/>
    </location>
</feature>
<keyword evidence="3 7" id="KW-0812">Transmembrane</keyword>
<protein>
    <submittedName>
        <fullName evidence="9">Anti-sigma-I factor RsgI7</fullName>
    </submittedName>
</protein>
<gene>
    <name evidence="9" type="primary">rsgI7</name>
    <name evidence="9" type="ORF">H0A61_01582</name>
</gene>
<dbReference type="InterPro" id="IPR055431">
    <property type="entry name" value="RsgI_M"/>
</dbReference>
<organism evidence="9 10">
    <name type="scientific">Koleobacter methoxysyntrophicus</name>
    <dbReference type="NCBI Taxonomy" id="2751313"/>
    <lineage>
        <taxon>Bacteria</taxon>
        <taxon>Bacillati</taxon>
        <taxon>Bacillota</taxon>
        <taxon>Clostridia</taxon>
        <taxon>Koleobacterales</taxon>
        <taxon>Koleobacteraceae</taxon>
        <taxon>Koleobacter</taxon>
    </lineage>
</organism>
<evidence type="ECO:0000256" key="6">
    <source>
        <dbReference type="SAM" id="MobiDB-lite"/>
    </source>
</evidence>
<evidence type="ECO:0000313" key="9">
    <source>
        <dbReference type="EMBL" id="QSQ09223.1"/>
    </source>
</evidence>
<evidence type="ECO:0000259" key="8">
    <source>
        <dbReference type="PROSITE" id="PS51849"/>
    </source>
</evidence>
<dbReference type="EMBL" id="CP059066">
    <property type="protein sequence ID" value="QSQ09223.1"/>
    <property type="molecule type" value="Genomic_DNA"/>
</dbReference>
<evidence type="ECO:0000256" key="2">
    <source>
        <dbReference type="ARBA" id="ARBA00022475"/>
    </source>
</evidence>
<dbReference type="GO" id="GO:0005886">
    <property type="term" value="C:plasma membrane"/>
    <property type="evidence" value="ECO:0007669"/>
    <property type="project" value="UniProtKB-SubCell"/>
</dbReference>
<keyword evidence="2" id="KW-1003">Cell membrane</keyword>
<evidence type="ECO:0000313" key="10">
    <source>
        <dbReference type="Proteomes" id="UP000662904"/>
    </source>
</evidence>
<accession>A0A8A0RLV0</accession>
<evidence type="ECO:0000256" key="1">
    <source>
        <dbReference type="ARBA" id="ARBA00004162"/>
    </source>
</evidence>
<sequence>MMASIKGIVIDVKDRYVYLATRDGQFVKRIYNGPPPLIGTEIEIKEDRKVIPWKIMATAAAVLVMAFSSLIYLYKIPTAYMAIDINPGIQLGVSPIKNIVKAEALNEDGQILLNHTHLIGLKVEKGLEEIIVKAIDTGFINETKTNVIQITVVKTGLATIDPREVEKPVVKELEERNLDGYVKVRKAEKTDLAEAEKQNIQLNAYMIKKELDEEIKQKVKDKPELWKKPVKEILKELDPDEIFEEKDYHGKKHGKEDLLPEKSVPDDREKEKKENDKKANKNPSEPEKHNDTNEDKKGIPPEKPGPNDKGNGNGKDSTNKDLNEPQVPKIDQPEKIPFSPGYNEIKGPKKDGENSSKKNTNNKEDNDDRGNEDHDDTGDNKNIHDVDRELEEKQKEIEDKINKRRGEIIQQIDEIKNRIDNLKKNPKDRKRS</sequence>
<evidence type="ECO:0000256" key="5">
    <source>
        <dbReference type="ARBA" id="ARBA00023136"/>
    </source>
</evidence>
<feature type="region of interest" description="Disordered" evidence="6">
    <location>
        <begin position="246"/>
        <end position="392"/>
    </location>
</feature>
<dbReference type="Pfam" id="PF23750">
    <property type="entry name" value="RsgI_M"/>
    <property type="match status" value="1"/>
</dbReference>
<feature type="domain" description="RsgI N-terminal anti-sigma" evidence="8">
    <location>
        <begin position="5"/>
        <end position="53"/>
    </location>
</feature>
<reference evidence="9" key="1">
    <citation type="submission" date="2020-07" db="EMBL/GenBank/DDBJ databases">
        <title>Koleobacter methoxysyntrophicus gen. nov., sp. nov., a novel anaerobic bacterium isolated from deep subsurface oil field and proposal of Koleobacterales ord. nov. in the phylum Firmicutes.</title>
        <authorList>
            <person name="Sakamoto S."/>
            <person name="Tamaki H."/>
        </authorList>
    </citation>
    <scope>NUCLEOTIDE SEQUENCE</scope>
    <source>
        <strain evidence="9">NRmbB1</strain>
    </source>
</reference>
<dbReference type="InterPro" id="IPR024449">
    <property type="entry name" value="Anti-sigma_RsgI_N"/>
</dbReference>
<proteinExistence type="predicted"/>